<sequence>MLMLSGLLAIQSHAQTYYVGVLAPQGEMAAQRRWQPWLSELNAKLSGDTLVLVPLALENWQQQIAAQQFALVLGPQVQFIKMDTIGWRWLATLQTEVTSTATNDSKDIGSKAFRTKAAEAPLSATVVLANQLNKLNAAAQANEPSAIEQVASALWVRADSGIYRLQDLEQRKIVAVDKDAFGGYLLIAHLLKKNGLSPNRYDTQFVGYPIERTLSTLASGAVDAAITPLCLMEEMTQQQKIDKREYRLIHPVETNSSCQSSTKIYPNWTLAATEQAPAALVRKVSQNLFIQQHQTTEAEQSVGRQNDDQTSEHSDGLASGLRWLPPESSSDAERILYDMNRHPAQKTLTTHIIDWVYMHRLWVGVLVFVIIISTINYGWMSWLAWRRRQQIMTQNHLIRDYDKRLRQSERFAVIGEMSGSIAHEINQPLSTIQNYAQGLLIRSQKAPHEITDIERQSTEKHTVERALQQIINETDRVAGVISNIRRWSGRSQPDETCVDIAAVYQQCILLLGDKAATLSFWYASDYQQLRLPNLVLDQLLVNTMLNSQQQGATHIMLRCQTTETNTGRWLVLRLTDDAGGFDADRLAMSQSQSQYDIRSTKADGLGLGLMICQRLCKSIGGIMQLSNVDVQTELSQIKAVDGHYQQRHKHSINDKIQLMRTEAAYPLANSIGAQVSFYLPLPVLDISKGSSPKNLTKEGRI</sequence>
<evidence type="ECO:0000256" key="7">
    <source>
        <dbReference type="ARBA" id="ARBA00022840"/>
    </source>
</evidence>
<evidence type="ECO:0000256" key="2">
    <source>
        <dbReference type="ARBA" id="ARBA00012438"/>
    </source>
</evidence>
<dbReference type="Gene3D" id="3.40.190.10">
    <property type="entry name" value="Periplasmic binding protein-like II"/>
    <property type="match status" value="1"/>
</dbReference>
<keyword evidence="4" id="KW-0808">Transferase</keyword>
<comment type="catalytic activity">
    <reaction evidence="1">
        <text>ATP + protein L-histidine = ADP + protein N-phospho-L-histidine.</text>
        <dbReference type="EC" id="2.7.13.3"/>
    </reaction>
</comment>
<keyword evidence="10" id="KW-0812">Transmembrane</keyword>
<dbReference type="InterPro" id="IPR036097">
    <property type="entry name" value="HisK_dim/P_sf"/>
</dbReference>
<dbReference type="SUPFAM" id="SSF55874">
    <property type="entry name" value="ATPase domain of HSP90 chaperone/DNA topoisomerase II/histidine kinase"/>
    <property type="match status" value="1"/>
</dbReference>
<dbReference type="Pfam" id="PF00512">
    <property type="entry name" value="HisKA"/>
    <property type="match status" value="1"/>
</dbReference>
<dbReference type="RefSeq" id="WP_207991082.1">
    <property type="nucleotide sequence ID" value="NZ_JAGBKM010000010.1"/>
</dbReference>
<keyword evidence="5" id="KW-0547">Nucleotide-binding</keyword>
<dbReference type="PANTHER" id="PTHR43065">
    <property type="entry name" value="SENSOR HISTIDINE KINASE"/>
    <property type="match status" value="1"/>
</dbReference>
<feature type="compositionally biased region" description="Basic and acidic residues" evidence="9">
    <location>
        <begin position="305"/>
        <end position="315"/>
    </location>
</feature>
<dbReference type="Gene3D" id="1.10.287.130">
    <property type="match status" value="1"/>
</dbReference>
<evidence type="ECO:0000256" key="6">
    <source>
        <dbReference type="ARBA" id="ARBA00022777"/>
    </source>
</evidence>
<evidence type="ECO:0000256" key="1">
    <source>
        <dbReference type="ARBA" id="ARBA00000085"/>
    </source>
</evidence>
<evidence type="ECO:0000256" key="4">
    <source>
        <dbReference type="ARBA" id="ARBA00022679"/>
    </source>
</evidence>
<protein>
    <recommendedName>
        <fullName evidence="2">histidine kinase</fullName>
        <ecNumber evidence="2">2.7.13.3</ecNumber>
    </recommendedName>
</protein>
<evidence type="ECO:0000256" key="9">
    <source>
        <dbReference type="SAM" id="MobiDB-lite"/>
    </source>
</evidence>
<feature type="domain" description="Histidine kinase" evidence="11">
    <location>
        <begin position="420"/>
        <end position="627"/>
    </location>
</feature>
<dbReference type="CDD" id="cd00082">
    <property type="entry name" value="HisKA"/>
    <property type="match status" value="1"/>
</dbReference>
<keyword evidence="7" id="KW-0067">ATP-binding</keyword>
<name>A0ABS3NNF6_9GAMM</name>
<dbReference type="InterPro" id="IPR036890">
    <property type="entry name" value="HATPase_C_sf"/>
</dbReference>
<evidence type="ECO:0000256" key="10">
    <source>
        <dbReference type="SAM" id="Phobius"/>
    </source>
</evidence>
<dbReference type="Pfam" id="PF12974">
    <property type="entry name" value="Phosphonate-bd"/>
    <property type="match status" value="1"/>
</dbReference>
<dbReference type="Proteomes" id="UP000664554">
    <property type="component" value="Unassembled WGS sequence"/>
</dbReference>
<dbReference type="SMART" id="SM00388">
    <property type="entry name" value="HisKA"/>
    <property type="match status" value="1"/>
</dbReference>
<dbReference type="SUPFAM" id="SSF53850">
    <property type="entry name" value="Periplasmic binding protein-like II"/>
    <property type="match status" value="1"/>
</dbReference>
<dbReference type="Gene3D" id="3.30.565.10">
    <property type="entry name" value="Histidine kinase-like ATPase, C-terminal domain"/>
    <property type="match status" value="1"/>
</dbReference>
<keyword evidence="8" id="KW-0902">Two-component regulatory system</keyword>
<accession>A0ABS3NNF6</accession>
<dbReference type="InterPro" id="IPR003594">
    <property type="entry name" value="HATPase_dom"/>
</dbReference>
<comment type="caution">
    <text evidence="12">The sequence shown here is derived from an EMBL/GenBank/DDBJ whole genome shotgun (WGS) entry which is preliminary data.</text>
</comment>
<reference evidence="12 13" key="1">
    <citation type="submission" date="2021-03" db="EMBL/GenBank/DDBJ databases">
        <authorList>
            <person name="Shang D.-D."/>
            <person name="Du Z.-J."/>
            <person name="Chen G.-J."/>
        </authorList>
    </citation>
    <scope>NUCLEOTIDE SEQUENCE [LARGE SCALE GENOMIC DNA]</scope>
    <source>
        <strain evidence="12 13">F1192</strain>
    </source>
</reference>
<organism evidence="12 13">
    <name type="scientific">Psychrobacter coccoides</name>
    <dbReference type="NCBI Taxonomy" id="2818440"/>
    <lineage>
        <taxon>Bacteria</taxon>
        <taxon>Pseudomonadati</taxon>
        <taxon>Pseudomonadota</taxon>
        <taxon>Gammaproteobacteria</taxon>
        <taxon>Moraxellales</taxon>
        <taxon>Moraxellaceae</taxon>
        <taxon>Psychrobacter</taxon>
    </lineage>
</organism>
<feature type="region of interest" description="Disordered" evidence="9">
    <location>
        <begin position="295"/>
        <end position="326"/>
    </location>
</feature>
<keyword evidence="10" id="KW-1133">Transmembrane helix</keyword>
<keyword evidence="13" id="KW-1185">Reference proteome</keyword>
<proteinExistence type="predicted"/>
<feature type="compositionally biased region" description="Polar residues" evidence="9">
    <location>
        <begin position="295"/>
        <end position="304"/>
    </location>
</feature>
<evidence type="ECO:0000313" key="12">
    <source>
        <dbReference type="EMBL" id="MBO1530949.1"/>
    </source>
</evidence>
<feature type="transmembrane region" description="Helical" evidence="10">
    <location>
        <begin position="361"/>
        <end position="385"/>
    </location>
</feature>
<dbReference type="InterPro" id="IPR003661">
    <property type="entry name" value="HisK_dim/P_dom"/>
</dbReference>
<evidence type="ECO:0000256" key="3">
    <source>
        <dbReference type="ARBA" id="ARBA00022553"/>
    </source>
</evidence>
<evidence type="ECO:0000313" key="13">
    <source>
        <dbReference type="Proteomes" id="UP000664554"/>
    </source>
</evidence>
<gene>
    <name evidence="12" type="ORF">J3492_06935</name>
</gene>
<evidence type="ECO:0000256" key="5">
    <source>
        <dbReference type="ARBA" id="ARBA00022741"/>
    </source>
</evidence>
<dbReference type="Pfam" id="PF02518">
    <property type="entry name" value="HATPase_c"/>
    <property type="match status" value="1"/>
</dbReference>
<dbReference type="EMBL" id="JAGBKM010000010">
    <property type="protein sequence ID" value="MBO1530949.1"/>
    <property type="molecule type" value="Genomic_DNA"/>
</dbReference>
<keyword evidence="10" id="KW-0472">Membrane</keyword>
<dbReference type="EC" id="2.7.13.3" evidence="2"/>
<dbReference type="PROSITE" id="PS50109">
    <property type="entry name" value="HIS_KIN"/>
    <property type="match status" value="1"/>
</dbReference>
<keyword evidence="3" id="KW-0597">Phosphoprotein</keyword>
<evidence type="ECO:0000259" key="11">
    <source>
        <dbReference type="PROSITE" id="PS50109"/>
    </source>
</evidence>
<dbReference type="InterPro" id="IPR005467">
    <property type="entry name" value="His_kinase_dom"/>
</dbReference>
<keyword evidence="6" id="KW-0418">Kinase</keyword>
<evidence type="ECO:0000256" key="8">
    <source>
        <dbReference type="ARBA" id="ARBA00023012"/>
    </source>
</evidence>
<dbReference type="PANTHER" id="PTHR43065:SF10">
    <property type="entry name" value="PEROXIDE STRESS-ACTIVATED HISTIDINE KINASE MAK3"/>
    <property type="match status" value="1"/>
</dbReference>
<dbReference type="SUPFAM" id="SSF47384">
    <property type="entry name" value="Homodimeric domain of signal transducing histidine kinase"/>
    <property type="match status" value="1"/>
</dbReference>